<protein>
    <recommendedName>
        <fullName evidence="6">Cell shape-determining protein MreB</fullName>
    </recommendedName>
</protein>
<dbReference type="SUPFAM" id="SSF53067">
    <property type="entry name" value="Actin-like ATPase domain"/>
    <property type="match status" value="2"/>
</dbReference>
<dbReference type="GO" id="GO:0008360">
    <property type="term" value="P:regulation of cell shape"/>
    <property type="evidence" value="ECO:0007669"/>
    <property type="project" value="UniProtKB-UniRule"/>
</dbReference>
<keyword evidence="3 6" id="KW-0067">ATP-binding</keyword>
<evidence type="ECO:0000256" key="3">
    <source>
        <dbReference type="ARBA" id="ARBA00022840"/>
    </source>
</evidence>
<evidence type="ECO:0000256" key="1">
    <source>
        <dbReference type="ARBA" id="ARBA00022490"/>
    </source>
</evidence>
<feature type="binding site" evidence="6">
    <location>
        <begin position="158"/>
        <end position="160"/>
    </location>
    <ligand>
        <name>ATP</name>
        <dbReference type="ChEBI" id="CHEBI:30616"/>
    </ligand>
</feature>
<comment type="similarity">
    <text evidence="5 6">Belongs to the FtsA/MreB family.</text>
</comment>
<comment type="function">
    <text evidence="6">Forms membrane-associated dynamic filaments that are essential for cell shape determination. Acts by regulating cell wall synthesis and cell elongation, and thus cell shape. A feedback loop between cell geometry and MreB localization may maintain elongated cell shape by targeting cell wall growth to regions of negative cell wall curvature.</text>
</comment>
<dbReference type="PANTHER" id="PTHR42749">
    <property type="entry name" value="CELL SHAPE-DETERMINING PROTEIN MREB"/>
    <property type="match status" value="1"/>
</dbReference>
<evidence type="ECO:0000256" key="4">
    <source>
        <dbReference type="ARBA" id="ARBA00022960"/>
    </source>
</evidence>
<accession>A0A6N2T532</accession>
<dbReference type="GO" id="GO:0000902">
    <property type="term" value="P:cell morphogenesis"/>
    <property type="evidence" value="ECO:0007669"/>
    <property type="project" value="InterPro"/>
</dbReference>
<sequence>MIDMASVDLGIDLGTATVVVYDSTQGIVLKEPSVVAINTKTDEVLSVGEEAYRMLGRTPDKIRAVRPLQDGVISDFNSTEKMIQSFLRKVGGNQIIRPRVAICVPSGITEVESRAVVDAAVAAGARKVYLIEEPVAAALGAGIDISKPNGHIIVDIGGGTTDIAVLSLNGVVCKTSLKVAGDKFDQAIVRYVRSTYDVLIGEKMAERLKMEIGSVFFNEDEDISTDIKGRNLRTGLPQKLTITRSELKEVLLEQAMNIVVAVQQILEKTPPELAADISVNGLVMTGGGSMLHGLDRLISHYTKVNAFLAEDPVDCVAIGTGKAFQYLGDFFDGFVTSSTHKH</sequence>
<dbReference type="CDD" id="cd10225">
    <property type="entry name" value="ASKHA_NBD_MreB-like"/>
    <property type="match status" value="1"/>
</dbReference>
<comment type="subunit">
    <text evidence="6">Forms polymers.</text>
</comment>
<dbReference type="NCBIfam" id="NF010539">
    <property type="entry name" value="PRK13927.1"/>
    <property type="match status" value="1"/>
</dbReference>
<dbReference type="Pfam" id="PF06723">
    <property type="entry name" value="MreB_Mbl"/>
    <property type="match status" value="1"/>
</dbReference>
<reference evidence="7" key="1">
    <citation type="submission" date="2019-11" db="EMBL/GenBank/DDBJ databases">
        <authorList>
            <person name="Feng L."/>
        </authorList>
    </citation>
    <scope>NUCLEOTIDE SEQUENCE</scope>
    <source>
        <strain evidence="7">AundefinedLFYP135</strain>
    </source>
</reference>
<comment type="subcellular location">
    <subcellularLocation>
        <location evidence="6">Cytoplasm</location>
    </subcellularLocation>
    <text evidence="6">Membrane-associated.</text>
</comment>
<dbReference type="EMBL" id="CACRSL010000003">
    <property type="protein sequence ID" value="VYS99868.1"/>
    <property type="molecule type" value="Genomic_DNA"/>
</dbReference>
<dbReference type="PANTHER" id="PTHR42749:SF1">
    <property type="entry name" value="CELL SHAPE-DETERMINING PROTEIN MREB"/>
    <property type="match status" value="1"/>
</dbReference>
<name>A0A6N2T532_9FIRM</name>
<dbReference type="InterPro" id="IPR056546">
    <property type="entry name" value="MreB_MamK-like"/>
</dbReference>
<evidence type="ECO:0000313" key="7">
    <source>
        <dbReference type="EMBL" id="VYS99868.1"/>
    </source>
</evidence>
<evidence type="ECO:0000256" key="2">
    <source>
        <dbReference type="ARBA" id="ARBA00022741"/>
    </source>
</evidence>
<feature type="binding site" evidence="6">
    <location>
        <begin position="206"/>
        <end position="209"/>
    </location>
    <ligand>
        <name>ATP</name>
        <dbReference type="ChEBI" id="CHEBI:30616"/>
    </ligand>
</feature>
<proteinExistence type="inferred from homology"/>
<dbReference type="AlphaFoldDB" id="A0A6N2T532"/>
<dbReference type="Gene3D" id="3.30.420.40">
    <property type="match status" value="2"/>
</dbReference>
<keyword evidence="4 6" id="KW-0133">Cell shape</keyword>
<evidence type="ECO:0000256" key="5">
    <source>
        <dbReference type="ARBA" id="ARBA00023458"/>
    </source>
</evidence>
<dbReference type="HAMAP" id="MF_02207">
    <property type="entry name" value="MreB"/>
    <property type="match status" value="1"/>
</dbReference>
<evidence type="ECO:0000256" key="6">
    <source>
        <dbReference type="HAMAP-Rule" id="MF_02207"/>
    </source>
</evidence>
<dbReference type="InterPro" id="IPR004753">
    <property type="entry name" value="MreB"/>
</dbReference>
<comment type="caution">
    <text evidence="6">Lacks conserved residue(s) required for the propagation of feature annotation.</text>
</comment>
<dbReference type="InterPro" id="IPR043129">
    <property type="entry name" value="ATPase_NBD"/>
</dbReference>
<gene>
    <name evidence="7" type="primary">mreB_1</name>
    <name evidence="6" type="synonym">mreB</name>
    <name evidence="7" type="ORF">AULFYP135_01232</name>
</gene>
<dbReference type="NCBIfam" id="TIGR00904">
    <property type="entry name" value="mreB"/>
    <property type="match status" value="1"/>
</dbReference>
<dbReference type="PRINTS" id="PR01652">
    <property type="entry name" value="SHAPEPROTEIN"/>
</dbReference>
<keyword evidence="2 6" id="KW-0547">Nucleotide-binding</keyword>
<keyword evidence="1 6" id="KW-0963">Cytoplasm</keyword>
<organism evidence="7">
    <name type="scientific">uncultured Anaerotruncus sp</name>
    <dbReference type="NCBI Taxonomy" id="905011"/>
    <lineage>
        <taxon>Bacteria</taxon>
        <taxon>Bacillati</taxon>
        <taxon>Bacillota</taxon>
        <taxon>Clostridia</taxon>
        <taxon>Eubacteriales</taxon>
        <taxon>Oscillospiraceae</taxon>
        <taxon>Anaerotruncus</taxon>
        <taxon>environmental samples</taxon>
    </lineage>
</organism>
<dbReference type="GO" id="GO:0005524">
    <property type="term" value="F:ATP binding"/>
    <property type="evidence" value="ECO:0007669"/>
    <property type="project" value="UniProtKB-KW"/>
</dbReference>
<dbReference type="GO" id="GO:0005737">
    <property type="term" value="C:cytoplasm"/>
    <property type="evidence" value="ECO:0007669"/>
    <property type="project" value="UniProtKB-SubCell"/>
</dbReference>